<evidence type="ECO:0000259" key="1">
    <source>
        <dbReference type="PROSITE" id="PS51186"/>
    </source>
</evidence>
<dbReference type="Pfam" id="PF00583">
    <property type="entry name" value="Acetyltransf_1"/>
    <property type="match status" value="1"/>
</dbReference>
<dbReference type="EMBL" id="KN846953">
    <property type="protein sequence ID" value="KIV78781.1"/>
    <property type="molecule type" value="Genomic_DNA"/>
</dbReference>
<evidence type="ECO:0000313" key="2">
    <source>
        <dbReference type="EMBL" id="KIV78781.1"/>
    </source>
</evidence>
<reference evidence="2 3" key="1">
    <citation type="submission" date="2015-01" db="EMBL/GenBank/DDBJ databases">
        <title>The Genome Sequence of Exophiala sideris CBS121828.</title>
        <authorList>
            <consortium name="The Broad Institute Genomics Platform"/>
            <person name="Cuomo C."/>
            <person name="de Hoog S."/>
            <person name="Gorbushina A."/>
            <person name="Stielow B."/>
            <person name="Teixiera M."/>
            <person name="Abouelleil A."/>
            <person name="Chapman S.B."/>
            <person name="Priest M."/>
            <person name="Young S.K."/>
            <person name="Wortman J."/>
            <person name="Nusbaum C."/>
            <person name="Birren B."/>
        </authorList>
    </citation>
    <scope>NUCLEOTIDE SEQUENCE [LARGE SCALE GENOMIC DNA]</scope>
    <source>
        <strain evidence="2 3">CBS 121828</strain>
    </source>
</reference>
<dbReference type="InterPro" id="IPR016181">
    <property type="entry name" value="Acyl_CoA_acyltransferase"/>
</dbReference>
<proteinExistence type="predicted"/>
<accession>A0A0D1WUD6</accession>
<organism evidence="2 3">
    <name type="scientific">Exophiala sideris</name>
    <dbReference type="NCBI Taxonomy" id="1016849"/>
    <lineage>
        <taxon>Eukaryota</taxon>
        <taxon>Fungi</taxon>
        <taxon>Dikarya</taxon>
        <taxon>Ascomycota</taxon>
        <taxon>Pezizomycotina</taxon>
        <taxon>Eurotiomycetes</taxon>
        <taxon>Chaetothyriomycetidae</taxon>
        <taxon>Chaetothyriales</taxon>
        <taxon>Herpotrichiellaceae</taxon>
        <taxon>Exophiala</taxon>
    </lineage>
</organism>
<name>A0A0D1WUD6_9EURO</name>
<protein>
    <recommendedName>
        <fullName evidence="1">N-acetyltransferase domain-containing protein</fullName>
    </recommendedName>
</protein>
<dbReference type="InterPro" id="IPR000182">
    <property type="entry name" value="GNAT_dom"/>
</dbReference>
<dbReference type="InterPro" id="IPR052523">
    <property type="entry name" value="Trichothecene_AcTrans"/>
</dbReference>
<dbReference type="CDD" id="cd04301">
    <property type="entry name" value="NAT_SF"/>
    <property type="match status" value="1"/>
</dbReference>
<dbReference type="PANTHER" id="PTHR42791:SF17">
    <property type="entry name" value="ACETYLTRANSFERASE, GNAT FAMILY FAMILY (AFU_ORTHOLOGUE AFUA_8G05690)"/>
    <property type="match status" value="1"/>
</dbReference>
<dbReference type="GO" id="GO:0016747">
    <property type="term" value="F:acyltransferase activity, transferring groups other than amino-acyl groups"/>
    <property type="evidence" value="ECO:0007669"/>
    <property type="project" value="InterPro"/>
</dbReference>
<dbReference type="PROSITE" id="PS51186">
    <property type="entry name" value="GNAT"/>
    <property type="match status" value="1"/>
</dbReference>
<dbReference type="Gene3D" id="3.40.630.30">
    <property type="match status" value="1"/>
</dbReference>
<gene>
    <name evidence="2" type="ORF">PV11_06391</name>
</gene>
<dbReference type="OrthoDB" id="2744543at2759"/>
<feature type="domain" description="N-acetyltransferase" evidence="1">
    <location>
        <begin position="77"/>
        <end position="217"/>
    </location>
</feature>
<sequence length="221" mass="24598">MPAFVVLPASSFDLEAIVRVQFEACASDHGFPAIFPKGPTRASVTHFVRAFEYDMDNDPTCRIVIAKDATSGEVASYAIWNFFPFRTQEEIEEEMLIDDFPLPKDANKKLGNALIHNSIRKRHEVVAATIGECTPYAFLAAVGTSPKYQNQGAASKLLTWGLERADIRGLATYVESAPAGLRLYEKFGFKEVAKFRLDLAPWSEGDYFNICMIRTIAMGET</sequence>
<dbReference type="HOGENOM" id="CLU_060131_6_4_1"/>
<dbReference type="STRING" id="1016849.A0A0D1WUD6"/>
<evidence type="ECO:0000313" key="3">
    <source>
        <dbReference type="Proteomes" id="UP000053599"/>
    </source>
</evidence>
<dbReference type="Proteomes" id="UP000053599">
    <property type="component" value="Unassembled WGS sequence"/>
</dbReference>
<dbReference type="SUPFAM" id="SSF55729">
    <property type="entry name" value="Acyl-CoA N-acyltransferases (Nat)"/>
    <property type="match status" value="1"/>
</dbReference>
<dbReference type="AlphaFoldDB" id="A0A0D1WUD6"/>
<dbReference type="PANTHER" id="PTHR42791">
    <property type="entry name" value="GNAT FAMILY ACETYLTRANSFERASE"/>
    <property type="match status" value="1"/>
</dbReference>